<evidence type="ECO:0000256" key="9">
    <source>
        <dbReference type="SAM" id="SignalP"/>
    </source>
</evidence>
<evidence type="ECO:0000259" key="10">
    <source>
        <dbReference type="Pfam" id="PF14368"/>
    </source>
</evidence>
<keyword evidence="3" id="KW-1003">Cell membrane</keyword>
<dbReference type="Pfam" id="PF14368">
    <property type="entry name" value="LTP_2"/>
    <property type="match status" value="1"/>
</dbReference>
<protein>
    <recommendedName>
        <fullName evidence="10">Bifunctional inhibitor/plant lipid transfer protein/seed storage helical domain-containing protein</fullName>
    </recommendedName>
</protein>
<dbReference type="Gene3D" id="1.10.110.10">
    <property type="entry name" value="Plant lipid-transfer and hydrophobic proteins"/>
    <property type="match status" value="1"/>
</dbReference>
<evidence type="ECO:0000256" key="1">
    <source>
        <dbReference type="ARBA" id="ARBA00004609"/>
    </source>
</evidence>
<evidence type="ECO:0000256" key="6">
    <source>
        <dbReference type="ARBA" id="ARBA00023157"/>
    </source>
</evidence>
<accession>A0A9R1UH38</accession>
<dbReference type="InterPro" id="IPR036312">
    <property type="entry name" value="Bifun_inhib/LTP/seed_sf"/>
</dbReference>
<gene>
    <name evidence="11" type="ORF">LSAT_V11C900476990</name>
</gene>
<feature type="domain" description="Bifunctional inhibitor/plant lipid transfer protein/seed storage helical" evidence="10">
    <location>
        <begin position="10"/>
        <end position="108"/>
    </location>
</feature>
<evidence type="ECO:0000313" key="11">
    <source>
        <dbReference type="EMBL" id="KAJ0187237.1"/>
    </source>
</evidence>
<reference evidence="11 12" key="1">
    <citation type="journal article" date="2017" name="Nat. Commun.">
        <title>Genome assembly with in vitro proximity ligation data and whole-genome triplication in lettuce.</title>
        <authorList>
            <person name="Reyes-Chin-Wo S."/>
            <person name="Wang Z."/>
            <person name="Yang X."/>
            <person name="Kozik A."/>
            <person name="Arikit S."/>
            <person name="Song C."/>
            <person name="Xia L."/>
            <person name="Froenicke L."/>
            <person name="Lavelle D.O."/>
            <person name="Truco M.J."/>
            <person name="Xia R."/>
            <person name="Zhu S."/>
            <person name="Xu C."/>
            <person name="Xu H."/>
            <person name="Xu X."/>
            <person name="Cox K."/>
            <person name="Korf I."/>
            <person name="Meyers B.C."/>
            <person name="Michelmore R.W."/>
        </authorList>
    </citation>
    <scope>NUCLEOTIDE SEQUENCE [LARGE SCALE GENOMIC DNA]</scope>
    <source>
        <strain evidence="12">cv. Salinas</strain>
        <tissue evidence="11">Seedlings</tissue>
    </source>
</reference>
<keyword evidence="4" id="KW-0472">Membrane</keyword>
<dbReference type="AlphaFoldDB" id="A0A9R1UH38"/>
<dbReference type="InterPro" id="IPR043325">
    <property type="entry name" value="LTSS"/>
</dbReference>
<feature type="chain" id="PRO_5040336446" description="Bifunctional inhibitor/plant lipid transfer protein/seed storage helical domain-containing protein" evidence="9">
    <location>
        <begin position="22"/>
        <end position="215"/>
    </location>
</feature>
<comment type="similarity">
    <text evidence="2">Belongs to the plant LTP family.</text>
</comment>
<evidence type="ECO:0000256" key="4">
    <source>
        <dbReference type="ARBA" id="ARBA00022622"/>
    </source>
</evidence>
<dbReference type="CDD" id="cd00010">
    <property type="entry name" value="AAI_LTSS"/>
    <property type="match status" value="1"/>
</dbReference>
<evidence type="ECO:0000256" key="5">
    <source>
        <dbReference type="ARBA" id="ARBA00022729"/>
    </source>
</evidence>
<name>A0A9R1UH38_LACSA</name>
<dbReference type="PANTHER" id="PTHR33044">
    <property type="entry name" value="BIFUNCTIONAL INHIBITOR/LIPID-TRANSFER PROTEIN/SEED STORAGE 2S ALBUMIN SUPERFAMILY PROTEIN-RELATED"/>
    <property type="match status" value="1"/>
</dbReference>
<evidence type="ECO:0000313" key="12">
    <source>
        <dbReference type="Proteomes" id="UP000235145"/>
    </source>
</evidence>
<comment type="subcellular location">
    <subcellularLocation>
        <location evidence="1">Cell membrane</location>
        <topology evidence="1">Lipid-anchor</topology>
        <topology evidence="1">GPI-anchor</topology>
    </subcellularLocation>
</comment>
<proteinExistence type="inferred from homology"/>
<dbReference type="GO" id="GO:0005886">
    <property type="term" value="C:plasma membrane"/>
    <property type="evidence" value="ECO:0007669"/>
    <property type="project" value="UniProtKB-SubCell"/>
</dbReference>
<sequence>MDTCTTLVITLLAITVITVKCQITTPCTLSMITGFTPCVNYLTGSSANGRSPSASCCDAMESLMTTSMDCTCLIVTGNVPFSLPNPINQGLAISLPQACNSESMALQCKASGVSLPPQGPMLFAPPPPKAIAPIADSPEYPPSPSVLGMIAMTPTETTMEVSINTLEASAPTPVTRLGPRVTPKIRPLVSTALASNPLSISSTIVLLVILANYYF</sequence>
<evidence type="ECO:0000256" key="3">
    <source>
        <dbReference type="ARBA" id="ARBA00022475"/>
    </source>
</evidence>
<evidence type="ECO:0000256" key="7">
    <source>
        <dbReference type="ARBA" id="ARBA00023180"/>
    </source>
</evidence>
<evidence type="ECO:0000256" key="8">
    <source>
        <dbReference type="ARBA" id="ARBA00023288"/>
    </source>
</evidence>
<keyword evidence="5 9" id="KW-0732">Signal</keyword>
<dbReference type="Proteomes" id="UP000235145">
    <property type="component" value="Unassembled WGS sequence"/>
</dbReference>
<keyword evidence="4" id="KW-0336">GPI-anchor</keyword>
<keyword evidence="12" id="KW-1185">Reference proteome</keyword>
<dbReference type="GO" id="GO:0098552">
    <property type="term" value="C:side of membrane"/>
    <property type="evidence" value="ECO:0007669"/>
    <property type="project" value="UniProtKB-KW"/>
</dbReference>
<evidence type="ECO:0000256" key="2">
    <source>
        <dbReference type="ARBA" id="ARBA00009748"/>
    </source>
</evidence>
<keyword evidence="8" id="KW-0449">Lipoprotein</keyword>
<keyword evidence="6" id="KW-1015">Disulfide bond</keyword>
<keyword evidence="7" id="KW-0325">Glycoprotein</keyword>
<comment type="caution">
    <text evidence="11">The sequence shown here is derived from an EMBL/GenBank/DDBJ whole genome shotgun (WGS) entry which is preliminary data.</text>
</comment>
<dbReference type="EMBL" id="NBSK02000009">
    <property type="protein sequence ID" value="KAJ0187237.1"/>
    <property type="molecule type" value="Genomic_DNA"/>
</dbReference>
<dbReference type="OrthoDB" id="1914452at2759"/>
<organism evidence="11 12">
    <name type="scientific">Lactuca sativa</name>
    <name type="common">Garden lettuce</name>
    <dbReference type="NCBI Taxonomy" id="4236"/>
    <lineage>
        <taxon>Eukaryota</taxon>
        <taxon>Viridiplantae</taxon>
        <taxon>Streptophyta</taxon>
        <taxon>Embryophyta</taxon>
        <taxon>Tracheophyta</taxon>
        <taxon>Spermatophyta</taxon>
        <taxon>Magnoliopsida</taxon>
        <taxon>eudicotyledons</taxon>
        <taxon>Gunneridae</taxon>
        <taxon>Pentapetalae</taxon>
        <taxon>asterids</taxon>
        <taxon>campanulids</taxon>
        <taxon>Asterales</taxon>
        <taxon>Asteraceae</taxon>
        <taxon>Cichorioideae</taxon>
        <taxon>Cichorieae</taxon>
        <taxon>Lactucinae</taxon>
        <taxon>Lactuca</taxon>
    </lineage>
</organism>
<dbReference type="InterPro" id="IPR016140">
    <property type="entry name" value="Bifunc_inhib/LTP/seed_store"/>
</dbReference>
<dbReference type="SUPFAM" id="SSF47699">
    <property type="entry name" value="Bifunctional inhibitor/lipid-transfer protein/seed storage 2S albumin"/>
    <property type="match status" value="1"/>
</dbReference>
<feature type="signal peptide" evidence="9">
    <location>
        <begin position="1"/>
        <end position="21"/>
    </location>
</feature>